<organism evidence="6 7">
    <name type="scientific">Pseudorhizobium flavum</name>
    <dbReference type="NCBI Taxonomy" id="1335061"/>
    <lineage>
        <taxon>Bacteria</taxon>
        <taxon>Pseudomonadati</taxon>
        <taxon>Pseudomonadota</taxon>
        <taxon>Alphaproteobacteria</taxon>
        <taxon>Hyphomicrobiales</taxon>
        <taxon>Rhizobiaceae</taxon>
        <taxon>Rhizobium/Agrobacterium group</taxon>
        <taxon>Pseudorhizobium</taxon>
    </lineage>
</organism>
<proteinExistence type="inferred from homology"/>
<dbReference type="EMBL" id="JACHEJ010000016">
    <property type="protein sequence ID" value="MBB6181982.1"/>
    <property type="molecule type" value="Genomic_DNA"/>
</dbReference>
<gene>
    <name evidence="6" type="ORF">HNQ75_003970</name>
</gene>
<comment type="caution">
    <text evidence="6">The sequence shown here is derived from an EMBL/GenBank/DDBJ whole genome shotgun (WGS) entry which is preliminary data.</text>
</comment>
<keyword evidence="7" id="KW-1185">Reference proteome</keyword>
<dbReference type="InterPro" id="IPR015813">
    <property type="entry name" value="Pyrv/PenolPyrv_kinase-like_dom"/>
</dbReference>
<sequence length="52" mass="5528">MSVRSTDKRITAPEVRARKGAEPLVGLTAYSALTAHLVDQHADVILVGDNLA</sequence>
<dbReference type="RefSeq" id="WP_139346394.1">
    <property type="nucleotide sequence ID" value="NZ_JACHEJ010000016.1"/>
</dbReference>
<comment type="similarity">
    <text evidence="1">Belongs to the PanB family.</text>
</comment>
<dbReference type="SUPFAM" id="SSF51621">
    <property type="entry name" value="Phosphoenolpyruvate/pyruvate domain"/>
    <property type="match status" value="1"/>
</dbReference>
<reference evidence="6 7" key="1">
    <citation type="submission" date="2020-08" db="EMBL/GenBank/DDBJ databases">
        <title>Genomic Encyclopedia of Type Strains, Phase IV (KMG-IV): sequencing the most valuable type-strain genomes for metagenomic binning, comparative biology and taxonomic classification.</title>
        <authorList>
            <person name="Goeker M."/>
        </authorList>
    </citation>
    <scope>NUCLEOTIDE SEQUENCE [LARGE SCALE GENOMIC DNA]</scope>
    <source>
        <strain evidence="6 7">DSM 102134</strain>
    </source>
</reference>
<dbReference type="InterPro" id="IPR003700">
    <property type="entry name" value="Pantoate_hydroxy_MeTrfase"/>
</dbReference>
<dbReference type="GO" id="GO:0008168">
    <property type="term" value="F:methyltransferase activity"/>
    <property type="evidence" value="ECO:0007669"/>
    <property type="project" value="UniProtKB-KW"/>
</dbReference>
<keyword evidence="5 6" id="KW-0808">Transferase</keyword>
<dbReference type="Proteomes" id="UP000535501">
    <property type="component" value="Unassembled WGS sequence"/>
</dbReference>
<dbReference type="EC" id="2.1.2.11" evidence="3"/>
<keyword evidence="6" id="KW-0489">Methyltransferase</keyword>
<dbReference type="AlphaFoldDB" id="A0A7X0DEJ2"/>
<protein>
    <recommendedName>
        <fullName evidence="3">3-methyl-2-oxobutanoate hydroxymethyltransferase</fullName>
        <ecNumber evidence="3">2.1.2.11</ecNumber>
    </recommendedName>
</protein>
<evidence type="ECO:0000313" key="7">
    <source>
        <dbReference type="Proteomes" id="UP000535501"/>
    </source>
</evidence>
<comment type="subunit">
    <text evidence="2">Homodecamer; pentamer of dimers.</text>
</comment>
<evidence type="ECO:0000256" key="2">
    <source>
        <dbReference type="ARBA" id="ARBA00011424"/>
    </source>
</evidence>
<accession>A0A7X0DEJ2</accession>
<evidence type="ECO:0000256" key="3">
    <source>
        <dbReference type="ARBA" id="ARBA00012618"/>
    </source>
</evidence>
<evidence type="ECO:0000256" key="5">
    <source>
        <dbReference type="ARBA" id="ARBA00022679"/>
    </source>
</evidence>
<name>A0A7X0DEJ2_9HYPH</name>
<evidence type="ECO:0000256" key="4">
    <source>
        <dbReference type="ARBA" id="ARBA00022655"/>
    </source>
</evidence>
<keyword evidence="4" id="KW-0566">Pantothenate biosynthesis</keyword>
<evidence type="ECO:0000313" key="6">
    <source>
        <dbReference type="EMBL" id="MBB6181982.1"/>
    </source>
</evidence>
<dbReference type="InterPro" id="IPR040442">
    <property type="entry name" value="Pyrv_kinase-like_dom_sf"/>
</dbReference>
<dbReference type="Pfam" id="PF02548">
    <property type="entry name" value="Pantoate_transf"/>
    <property type="match status" value="1"/>
</dbReference>
<dbReference type="GO" id="GO:0032259">
    <property type="term" value="P:methylation"/>
    <property type="evidence" value="ECO:0007669"/>
    <property type="project" value="UniProtKB-KW"/>
</dbReference>
<dbReference type="Gene3D" id="3.20.20.60">
    <property type="entry name" value="Phosphoenolpyruvate-binding domains"/>
    <property type="match status" value="1"/>
</dbReference>
<evidence type="ECO:0000256" key="1">
    <source>
        <dbReference type="ARBA" id="ARBA00008676"/>
    </source>
</evidence>